<evidence type="ECO:0000256" key="1">
    <source>
        <dbReference type="SAM" id="Phobius"/>
    </source>
</evidence>
<evidence type="ECO:0000313" key="3">
    <source>
        <dbReference type="Proteomes" id="UP000617531"/>
    </source>
</evidence>
<organism evidence="2 3">
    <name type="scientific">Pseudolysinimonas yzui</name>
    <dbReference type="NCBI Taxonomy" id="2708254"/>
    <lineage>
        <taxon>Bacteria</taxon>
        <taxon>Bacillati</taxon>
        <taxon>Actinomycetota</taxon>
        <taxon>Actinomycetes</taxon>
        <taxon>Micrococcales</taxon>
        <taxon>Microbacteriaceae</taxon>
        <taxon>Pseudolysinimonas</taxon>
    </lineage>
</organism>
<gene>
    <name evidence="2" type="ORF">GCM10011600_21560</name>
</gene>
<feature type="transmembrane region" description="Helical" evidence="1">
    <location>
        <begin position="37"/>
        <end position="61"/>
    </location>
</feature>
<proteinExistence type="predicted"/>
<name>A0A8J3GRR7_9MICO</name>
<feature type="transmembrane region" description="Helical" evidence="1">
    <location>
        <begin position="73"/>
        <end position="97"/>
    </location>
</feature>
<keyword evidence="1" id="KW-0812">Transmembrane</keyword>
<evidence type="ECO:0008006" key="4">
    <source>
        <dbReference type="Google" id="ProtNLM"/>
    </source>
</evidence>
<evidence type="ECO:0000313" key="2">
    <source>
        <dbReference type="EMBL" id="GHF20299.1"/>
    </source>
</evidence>
<keyword evidence="3" id="KW-1185">Reference proteome</keyword>
<dbReference type="Proteomes" id="UP000617531">
    <property type="component" value="Unassembled WGS sequence"/>
</dbReference>
<reference evidence="2" key="1">
    <citation type="journal article" date="2014" name="Int. J. Syst. Evol. Microbiol.">
        <title>Complete genome sequence of Corynebacterium casei LMG S-19264T (=DSM 44701T), isolated from a smear-ripened cheese.</title>
        <authorList>
            <consortium name="US DOE Joint Genome Institute (JGI-PGF)"/>
            <person name="Walter F."/>
            <person name="Albersmeier A."/>
            <person name="Kalinowski J."/>
            <person name="Ruckert C."/>
        </authorList>
    </citation>
    <scope>NUCLEOTIDE SEQUENCE</scope>
    <source>
        <strain evidence="2">CGMCC 1.16548</strain>
    </source>
</reference>
<dbReference type="AlphaFoldDB" id="A0A8J3GRR7"/>
<accession>A0A8J3GRR7</accession>
<reference evidence="2" key="2">
    <citation type="submission" date="2020-09" db="EMBL/GenBank/DDBJ databases">
        <authorList>
            <person name="Sun Q."/>
            <person name="Zhou Y."/>
        </authorList>
    </citation>
    <scope>NUCLEOTIDE SEQUENCE</scope>
    <source>
        <strain evidence="2">CGMCC 1.16548</strain>
    </source>
</reference>
<dbReference type="EMBL" id="BNAI01000004">
    <property type="protein sequence ID" value="GHF20299.1"/>
    <property type="molecule type" value="Genomic_DNA"/>
</dbReference>
<keyword evidence="1" id="KW-0472">Membrane</keyword>
<protein>
    <recommendedName>
        <fullName evidence="4">DUF4190 domain-containing protein</fullName>
    </recommendedName>
</protein>
<sequence length="101" mass="10628">MWKYCITCGTRTSVPLAGALPSPLSADPEPEVRRVNVLAVLALILGCLLSPLAALFGHIAVSQIKVTGERGIVAAWIAVTLGYIWLVTLAVLVIAFVTTNA</sequence>
<comment type="caution">
    <text evidence="2">The sequence shown here is derived from an EMBL/GenBank/DDBJ whole genome shotgun (WGS) entry which is preliminary data.</text>
</comment>
<keyword evidence="1" id="KW-1133">Transmembrane helix</keyword>